<dbReference type="Gene3D" id="3.40.50.1100">
    <property type="match status" value="1"/>
</dbReference>
<dbReference type="InterPro" id="IPR001926">
    <property type="entry name" value="TrpB-like_PALP"/>
</dbReference>
<dbReference type="Proteomes" id="UP000269499">
    <property type="component" value="Unassembled WGS sequence"/>
</dbReference>
<name>A0A497F3I7_9CREN</name>
<feature type="domain" description="Tryptophan synthase beta chain-like PALP" evidence="1">
    <location>
        <begin position="1"/>
        <end position="167"/>
    </location>
</feature>
<dbReference type="InterPro" id="IPR036052">
    <property type="entry name" value="TrpB-like_PALP_sf"/>
</dbReference>
<dbReference type="SUPFAM" id="SSF53686">
    <property type="entry name" value="Tryptophan synthase beta subunit-like PLP-dependent enzymes"/>
    <property type="match status" value="1"/>
</dbReference>
<accession>A0A497F3I7</accession>
<comment type="caution">
    <text evidence="2">The sequence shown here is derived from an EMBL/GenBank/DDBJ whole genome shotgun (WGS) entry which is preliminary data.</text>
</comment>
<protein>
    <submittedName>
        <fullName evidence="2">PLP-dependent cysteine synthase family protein</fullName>
    </submittedName>
</protein>
<dbReference type="AlphaFoldDB" id="A0A497F3I7"/>
<evidence type="ECO:0000313" key="3">
    <source>
        <dbReference type="Proteomes" id="UP000269499"/>
    </source>
</evidence>
<feature type="non-terminal residue" evidence="2">
    <location>
        <position position="1"/>
    </location>
</feature>
<proteinExistence type="predicted"/>
<evidence type="ECO:0000313" key="2">
    <source>
        <dbReference type="EMBL" id="RLE53966.1"/>
    </source>
</evidence>
<gene>
    <name evidence="2" type="ORF">DRJ26_02550</name>
</gene>
<dbReference type="InterPro" id="IPR050214">
    <property type="entry name" value="Cys_Synth/Cystath_Beta-Synth"/>
</dbReference>
<dbReference type="PANTHER" id="PTHR10314">
    <property type="entry name" value="CYSTATHIONINE BETA-SYNTHASE"/>
    <property type="match status" value="1"/>
</dbReference>
<dbReference type="Pfam" id="PF00291">
    <property type="entry name" value="PALP"/>
    <property type="match status" value="1"/>
</dbReference>
<dbReference type="EMBL" id="QMRA01000041">
    <property type="protein sequence ID" value="RLE53966.1"/>
    <property type="molecule type" value="Genomic_DNA"/>
</dbReference>
<sequence length="196" mass="21656">RVLGAEVVRVPAGLTIEIIGDVDARAKADGALHLNQFENDANFKVHLKYTAKELDEQLMSMGLKPSCIIGALGTSGHMGAISMYFKSKYGDDVRIIGVEPAPNEVIPGIRRVETGMKWFHWVKFDEIVDVKRDEAIEGVIKIARNEGLLIGLSAGAVVHAFTRIAERPGVYVLVFPDSGYKYVEQFEEYFTTKTPS</sequence>
<reference evidence="2 3" key="1">
    <citation type="submission" date="2018-06" db="EMBL/GenBank/DDBJ databases">
        <title>Extensive metabolic versatility and redundancy in microbially diverse, dynamic hydrothermal sediments.</title>
        <authorList>
            <person name="Dombrowski N."/>
            <person name="Teske A."/>
            <person name="Baker B.J."/>
        </authorList>
    </citation>
    <scope>NUCLEOTIDE SEQUENCE [LARGE SCALE GENOMIC DNA]</scope>
    <source>
        <strain evidence="2">B20_G2</strain>
    </source>
</reference>
<organism evidence="2 3">
    <name type="scientific">Thermoproteota archaeon</name>
    <dbReference type="NCBI Taxonomy" id="2056631"/>
    <lineage>
        <taxon>Archaea</taxon>
        <taxon>Thermoproteota</taxon>
    </lineage>
</organism>
<evidence type="ECO:0000259" key="1">
    <source>
        <dbReference type="Pfam" id="PF00291"/>
    </source>
</evidence>